<dbReference type="InterPro" id="IPR011057">
    <property type="entry name" value="Mss4-like_sf"/>
</dbReference>
<dbReference type="PANTHER" id="PTHR33337:SF40">
    <property type="entry name" value="CENP-V_GFA DOMAIN-CONTAINING PROTEIN-RELATED"/>
    <property type="match status" value="1"/>
</dbReference>
<proteinExistence type="inferred from homology"/>
<feature type="domain" description="CENP-V/GFA" evidence="5">
    <location>
        <begin position="3"/>
        <end position="117"/>
    </location>
</feature>
<evidence type="ECO:0000256" key="4">
    <source>
        <dbReference type="ARBA" id="ARBA00023239"/>
    </source>
</evidence>
<dbReference type="AlphaFoldDB" id="A0A2D2DQ08"/>
<evidence type="ECO:0000259" key="5">
    <source>
        <dbReference type="PROSITE" id="PS51891"/>
    </source>
</evidence>
<dbReference type="GO" id="GO:0046872">
    <property type="term" value="F:metal ion binding"/>
    <property type="evidence" value="ECO:0007669"/>
    <property type="project" value="UniProtKB-KW"/>
</dbReference>
<evidence type="ECO:0000313" key="6">
    <source>
        <dbReference type="EMBL" id="ATQ77050.1"/>
    </source>
</evidence>
<keyword evidence="4" id="KW-0456">Lyase</keyword>
<dbReference type="InterPro" id="IPR006913">
    <property type="entry name" value="CENP-V/GFA"/>
</dbReference>
<sequence>MSLLGGCCCGAVRYETSEQVFHQTICHCPTCRRACGAPNVAWFSVARWEYRVTAGTPVQFHSSTDVTRTFCGACGTQLTYAHDGSPDEIDVTTCSLDNAETLAPLDHTFTFYRLPWDTGEDGTPQYLRTRSEG</sequence>
<dbReference type="Proteomes" id="UP000229897">
    <property type="component" value="Chromosome"/>
</dbReference>
<gene>
    <name evidence="6" type="ORF">CR152_22920</name>
</gene>
<name>A0A2D2DQ08_9BURK</name>
<evidence type="ECO:0000256" key="1">
    <source>
        <dbReference type="ARBA" id="ARBA00005495"/>
    </source>
</evidence>
<evidence type="ECO:0000256" key="3">
    <source>
        <dbReference type="ARBA" id="ARBA00022833"/>
    </source>
</evidence>
<keyword evidence="3" id="KW-0862">Zinc</keyword>
<dbReference type="RefSeq" id="WP_099882672.1">
    <property type="nucleotide sequence ID" value="NZ_CP024608.1"/>
</dbReference>
<dbReference type="PROSITE" id="PS51891">
    <property type="entry name" value="CENP_V_GFA"/>
    <property type="match status" value="1"/>
</dbReference>
<evidence type="ECO:0000256" key="2">
    <source>
        <dbReference type="ARBA" id="ARBA00022723"/>
    </source>
</evidence>
<dbReference type="Gene3D" id="3.90.1590.10">
    <property type="entry name" value="glutathione-dependent formaldehyde- activating enzyme (gfa)"/>
    <property type="match status" value="1"/>
</dbReference>
<reference evidence="6" key="1">
    <citation type="submission" date="2017-10" db="EMBL/GenBank/DDBJ databases">
        <title>Massilia psychrophilum sp. nov., a novel purple-pigmented bacterium isolated from Tianshan glacier, Xinjiang Municipality, China.</title>
        <authorList>
            <person name="Wang H."/>
        </authorList>
    </citation>
    <scope>NUCLEOTIDE SEQUENCE [LARGE SCALE GENOMIC DNA]</scope>
    <source>
        <strain evidence="6">B2</strain>
    </source>
</reference>
<dbReference type="EMBL" id="CP024608">
    <property type="protein sequence ID" value="ATQ77050.1"/>
    <property type="molecule type" value="Genomic_DNA"/>
</dbReference>
<evidence type="ECO:0000313" key="7">
    <source>
        <dbReference type="Proteomes" id="UP000229897"/>
    </source>
</evidence>
<dbReference type="GO" id="GO:0016846">
    <property type="term" value="F:carbon-sulfur lyase activity"/>
    <property type="evidence" value="ECO:0007669"/>
    <property type="project" value="InterPro"/>
</dbReference>
<dbReference type="PANTHER" id="PTHR33337">
    <property type="entry name" value="GFA DOMAIN-CONTAINING PROTEIN"/>
    <property type="match status" value="1"/>
</dbReference>
<accession>A0A2D2DQ08</accession>
<organism evidence="6 7">
    <name type="scientific">Massilia violaceinigra</name>
    <dbReference type="NCBI Taxonomy" id="2045208"/>
    <lineage>
        <taxon>Bacteria</taxon>
        <taxon>Pseudomonadati</taxon>
        <taxon>Pseudomonadota</taxon>
        <taxon>Betaproteobacteria</taxon>
        <taxon>Burkholderiales</taxon>
        <taxon>Oxalobacteraceae</taxon>
        <taxon>Telluria group</taxon>
        <taxon>Massilia</taxon>
    </lineage>
</organism>
<keyword evidence="2" id="KW-0479">Metal-binding</keyword>
<dbReference type="OrthoDB" id="327703at2"/>
<protein>
    <submittedName>
        <fullName evidence="6">Aldehyde-activating protein</fullName>
    </submittedName>
</protein>
<dbReference type="SUPFAM" id="SSF51316">
    <property type="entry name" value="Mss4-like"/>
    <property type="match status" value="1"/>
</dbReference>
<comment type="similarity">
    <text evidence="1">Belongs to the Gfa family.</text>
</comment>
<dbReference type="Pfam" id="PF04828">
    <property type="entry name" value="GFA"/>
    <property type="match status" value="1"/>
</dbReference>
<keyword evidence="7" id="KW-1185">Reference proteome</keyword>
<dbReference type="KEGG" id="mass:CR152_22920"/>